<reference evidence="2 3" key="1">
    <citation type="submission" date="2024-01" db="EMBL/GenBank/DDBJ databases">
        <title>The complete chloroplast genome sequence of Lithospermum erythrorhizon: insights into the phylogenetic relationship among Boraginaceae species and the maternal lineages of purple gromwells.</title>
        <authorList>
            <person name="Okada T."/>
            <person name="Watanabe K."/>
        </authorList>
    </citation>
    <scope>NUCLEOTIDE SEQUENCE [LARGE SCALE GENOMIC DNA]</scope>
</reference>
<dbReference type="EMBL" id="BAABME010006319">
    <property type="protein sequence ID" value="GAA0168033.1"/>
    <property type="molecule type" value="Genomic_DNA"/>
</dbReference>
<feature type="region of interest" description="Disordered" evidence="1">
    <location>
        <begin position="87"/>
        <end position="111"/>
    </location>
</feature>
<gene>
    <name evidence="2" type="ORF">LIER_22845</name>
</gene>
<comment type="caution">
    <text evidence="2">The sequence shown here is derived from an EMBL/GenBank/DDBJ whole genome shotgun (WGS) entry which is preliminary data.</text>
</comment>
<dbReference type="AlphaFoldDB" id="A0AAV3QZI0"/>
<keyword evidence="3" id="KW-1185">Reference proteome</keyword>
<evidence type="ECO:0000313" key="2">
    <source>
        <dbReference type="EMBL" id="GAA0168033.1"/>
    </source>
</evidence>
<evidence type="ECO:0000256" key="1">
    <source>
        <dbReference type="SAM" id="MobiDB-lite"/>
    </source>
</evidence>
<dbReference type="Proteomes" id="UP001454036">
    <property type="component" value="Unassembled WGS sequence"/>
</dbReference>
<evidence type="ECO:0000313" key="3">
    <source>
        <dbReference type="Proteomes" id="UP001454036"/>
    </source>
</evidence>
<sequence>MLIKAYEEEQQRLESEIQDKKIKALKATIPPIVNDHATTSTVVIPDELPTDVVETLSLLCNFSSLDREHYDESCKIIPKTPKTFKSLSQSQSRRLTKTRPGFMKNISRVDE</sequence>
<name>A0AAV3QZI0_LITER</name>
<protein>
    <submittedName>
        <fullName evidence="2">Uncharacterized protein</fullName>
    </submittedName>
</protein>
<organism evidence="2 3">
    <name type="scientific">Lithospermum erythrorhizon</name>
    <name type="common">Purple gromwell</name>
    <name type="synonym">Lithospermum officinale var. erythrorhizon</name>
    <dbReference type="NCBI Taxonomy" id="34254"/>
    <lineage>
        <taxon>Eukaryota</taxon>
        <taxon>Viridiplantae</taxon>
        <taxon>Streptophyta</taxon>
        <taxon>Embryophyta</taxon>
        <taxon>Tracheophyta</taxon>
        <taxon>Spermatophyta</taxon>
        <taxon>Magnoliopsida</taxon>
        <taxon>eudicotyledons</taxon>
        <taxon>Gunneridae</taxon>
        <taxon>Pentapetalae</taxon>
        <taxon>asterids</taxon>
        <taxon>lamiids</taxon>
        <taxon>Boraginales</taxon>
        <taxon>Boraginaceae</taxon>
        <taxon>Boraginoideae</taxon>
        <taxon>Lithospermeae</taxon>
        <taxon>Lithospermum</taxon>
    </lineage>
</organism>
<proteinExistence type="predicted"/>
<accession>A0AAV3QZI0</accession>